<dbReference type="Proteomes" id="UP000225706">
    <property type="component" value="Unassembled WGS sequence"/>
</dbReference>
<keyword evidence="3" id="KW-1133">Transmembrane helix</keyword>
<evidence type="ECO:0000313" key="5">
    <source>
        <dbReference type="EMBL" id="PFX18670.1"/>
    </source>
</evidence>
<evidence type="ECO:0000313" key="6">
    <source>
        <dbReference type="Proteomes" id="UP000225706"/>
    </source>
</evidence>
<comment type="caution">
    <text evidence="5">The sequence shown here is derived from an EMBL/GenBank/DDBJ whole genome shotgun (WGS) entry which is preliminary data.</text>
</comment>
<keyword evidence="3" id="KW-0472">Membrane</keyword>
<feature type="chain" id="PRO_5012112000" description="UPAR/Ly6 domain-containing protein" evidence="4">
    <location>
        <begin position="22"/>
        <end position="247"/>
    </location>
</feature>
<dbReference type="EMBL" id="LSMT01000398">
    <property type="protein sequence ID" value="PFX18670.1"/>
    <property type="molecule type" value="Genomic_DNA"/>
</dbReference>
<feature type="transmembrane region" description="Helical" evidence="3">
    <location>
        <begin position="225"/>
        <end position="246"/>
    </location>
</feature>
<name>A0A2B4RQ49_STYPI</name>
<evidence type="ECO:0000256" key="4">
    <source>
        <dbReference type="SAM" id="SignalP"/>
    </source>
</evidence>
<protein>
    <recommendedName>
        <fullName evidence="7">UPAR/Ly6 domain-containing protein</fullName>
    </recommendedName>
</protein>
<gene>
    <name evidence="5" type="ORF">AWC38_SpisGene16937</name>
</gene>
<accession>A0A2B4RQ49</accession>
<dbReference type="AlphaFoldDB" id="A0A2B4RQ49"/>
<dbReference type="PANTHER" id="PTHR10036">
    <property type="entry name" value="CD59 GLYCOPROTEIN"/>
    <property type="match status" value="1"/>
</dbReference>
<reference evidence="6" key="1">
    <citation type="journal article" date="2017" name="bioRxiv">
        <title>Comparative analysis of the genomes of Stylophora pistillata and Acropora digitifera provides evidence for extensive differences between species of corals.</title>
        <authorList>
            <person name="Voolstra C.R."/>
            <person name="Li Y."/>
            <person name="Liew Y.J."/>
            <person name="Baumgarten S."/>
            <person name="Zoccola D."/>
            <person name="Flot J.-F."/>
            <person name="Tambutte S."/>
            <person name="Allemand D."/>
            <person name="Aranda M."/>
        </authorList>
    </citation>
    <scope>NUCLEOTIDE SEQUENCE [LARGE SCALE GENOMIC DNA]</scope>
</reference>
<dbReference type="OrthoDB" id="5989623at2759"/>
<feature type="signal peptide" evidence="4">
    <location>
        <begin position="1"/>
        <end position="21"/>
    </location>
</feature>
<keyword evidence="1 4" id="KW-0732">Signal</keyword>
<organism evidence="5 6">
    <name type="scientific">Stylophora pistillata</name>
    <name type="common">Smooth cauliflower coral</name>
    <dbReference type="NCBI Taxonomy" id="50429"/>
    <lineage>
        <taxon>Eukaryota</taxon>
        <taxon>Metazoa</taxon>
        <taxon>Cnidaria</taxon>
        <taxon>Anthozoa</taxon>
        <taxon>Hexacorallia</taxon>
        <taxon>Scleractinia</taxon>
        <taxon>Astrocoeniina</taxon>
        <taxon>Pocilloporidae</taxon>
        <taxon>Stylophora</taxon>
    </lineage>
</organism>
<proteinExistence type="predicted"/>
<keyword evidence="2" id="KW-1015">Disulfide bond</keyword>
<evidence type="ECO:0000256" key="3">
    <source>
        <dbReference type="SAM" id="Phobius"/>
    </source>
</evidence>
<keyword evidence="6" id="KW-1185">Reference proteome</keyword>
<keyword evidence="3" id="KW-0812">Transmembrane</keyword>
<evidence type="ECO:0000256" key="2">
    <source>
        <dbReference type="ARBA" id="ARBA00023157"/>
    </source>
</evidence>
<sequence length="247" mass="26971">MKVALVLGLAFFCSLWTGGLLLKCSSCFSTVSYEDCQNNLTVINCRTNQKCFQVEARSANGSDVEVLVQKGCLNEEDCAAYRQGDNSYCNGKRSDNYTVDCKGECCSNGDECNKESLLNPDLPLMCSSCSSSVSYEDCQKKLTVVNCTDPNGVCYQVDEKYKKGDEVTIVIKKGCDKKDFCNAYSKRDIGECKTKEAQGYSVDCKAKCCSDGNKCNEGNLLPNQGPAFVISVMVLLLSLLLTLVSVN</sequence>
<evidence type="ECO:0008006" key="7">
    <source>
        <dbReference type="Google" id="ProtNLM"/>
    </source>
</evidence>
<evidence type="ECO:0000256" key="1">
    <source>
        <dbReference type="ARBA" id="ARBA00022729"/>
    </source>
</evidence>